<comment type="caution">
    <text evidence="1">The sequence shown here is derived from an EMBL/GenBank/DDBJ whole genome shotgun (WGS) entry which is preliminary data.</text>
</comment>
<gene>
    <name evidence="1" type="ORF">BG006_005904</name>
</gene>
<reference evidence="1" key="1">
    <citation type="journal article" date="2020" name="Fungal Divers.">
        <title>Resolving the Mortierellaceae phylogeny through synthesis of multi-gene phylogenetics and phylogenomics.</title>
        <authorList>
            <person name="Vandepol N."/>
            <person name="Liber J."/>
            <person name="Desiro A."/>
            <person name="Na H."/>
            <person name="Kennedy M."/>
            <person name="Barry K."/>
            <person name="Grigoriev I.V."/>
            <person name="Miller A.N."/>
            <person name="O'Donnell K."/>
            <person name="Stajich J.E."/>
            <person name="Bonito G."/>
        </authorList>
    </citation>
    <scope>NUCLEOTIDE SEQUENCE</scope>
    <source>
        <strain evidence="1">NVP1</strain>
    </source>
</reference>
<name>A0A9P5VQP4_9FUNG</name>
<evidence type="ECO:0000313" key="2">
    <source>
        <dbReference type="Proteomes" id="UP000696485"/>
    </source>
</evidence>
<dbReference type="Gene3D" id="3.40.50.300">
    <property type="entry name" value="P-loop containing nucleotide triphosphate hydrolases"/>
    <property type="match status" value="2"/>
</dbReference>
<accession>A0A9P5VQP4</accession>
<dbReference type="SUPFAM" id="SSF52540">
    <property type="entry name" value="P-loop containing nucleoside triphosphate hydrolases"/>
    <property type="match status" value="2"/>
</dbReference>
<dbReference type="AlphaFoldDB" id="A0A9P5VQP4"/>
<evidence type="ECO:0008006" key="3">
    <source>
        <dbReference type="Google" id="ProtNLM"/>
    </source>
</evidence>
<keyword evidence="2" id="KW-1185">Reference proteome</keyword>
<dbReference type="EMBL" id="JAAAUY010000034">
    <property type="protein sequence ID" value="KAF9337183.1"/>
    <property type="molecule type" value="Genomic_DNA"/>
</dbReference>
<evidence type="ECO:0000313" key="1">
    <source>
        <dbReference type="EMBL" id="KAF9337183.1"/>
    </source>
</evidence>
<sequence length="788" mass="89944">MSELAVPSTYNILFLGEVLSGKSTLVEALKKYADPSYTVNNEAIGDGTSSCTKDVISSTIQTNAPTYYISSLKTKEKVDYGQFFEEPDQMDYEDELNERKAYVLEREEPEAAKTNIAIIFKALASIESVNLVAITISNNSFTEGLMAALKAYVDLLPKFNGNIVFVHTKTDYAKLHPQDDTFFAESLKDKKRILAELNALRNLLSMAKLSQPVPIRTMHMSTTEKMRDVDLILWDKYEARVKARLVTLGAKDQKQQNIMERINEIKCLMTNKEVQLKAAKEYMAVNDNDSLGLLHEELYQQDFFSEHEGGSHSNVLQKVGGKGEAFWAVRFRRRKHLNGFYHFRIYVTRRKKFSKETSQVNSVWLYSTDFHMLIEAQVYVRDYTQMSINVKKFYVDRWSMLKRLESGAEYVNPVLILSTLPRYPKAVGTKSLKYRMHLSSDPRLQRNPLGNIKYLVLMFGKTQAGKTTFIEFVKKYVDLNYEIEWELIGNGAMSKTAEPAQCLVESDLPKQEIFQNDDFETPINLNTFGNTCENVDDYIDALNDRKTTLRLVTQYPNGPRPQSAEITFLDTPGIEDTKGHDEKHAKAVIEKIVIQTLQGNNSNVVFLYTHVEYGHCNPSNKRHHVSMEKRHEAFSNFFRGSKNAPTQDRPGGGAGFKTGIKPFRKFTIDLDNNHRPIPECMMKNTLMDIIKLVMDSPPVPLDTSDENLKRVWTIKHPDKDNNESCEKNQARKLAEVAHNQQTDAVIPSGSDFVEAYAVEVDEVEDSADYFKDISCLICEKKNCNCIIE</sequence>
<dbReference type="Proteomes" id="UP000696485">
    <property type="component" value="Unassembled WGS sequence"/>
</dbReference>
<protein>
    <recommendedName>
        <fullName evidence="3">G domain-containing protein</fullName>
    </recommendedName>
</protein>
<organism evidence="1 2">
    <name type="scientific">Podila minutissima</name>
    <dbReference type="NCBI Taxonomy" id="64525"/>
    <lineage>
        <taxon>Eukaryota</taxon>
        <taxon>Fungi</taxon>
        <taxon>Fungi incertae sedis</taxon>
        <taxon>Mucoromycota</taxon>
        <taxon>Mortierellomycotina</taxon>
        <taxon>Mortierellomycetes</taxon>
        <taxon>Mortierellales</taxon>
        <taxon>Mortierellaceae</taxon>
        <taxon>Podila</taxon>
    </lineage>
</organism>
<proteinExistence type="predicted"/>
<dbReference type="InterPro" id="IPR027417">
    <property type="entry name" value="P-loop_NTPase"/>
</dbReference>